<feature type="domain" description="Beta-galactosidase galactose-binding" evidence="3">
    <location>
        <begin position="2"/>
        <end position="73"/>
    </location>
</feature>
<keyword evidence="1" id="KW-0378">Hydrolase</keyword>
<gene>
    <name evidence="5" type="primary">LOC116199542</name>
</gene>
<evidence type="ECO:0000313" key="5">
    <source>
        <dbReference type="RefSeq" id="XP_031385785.1"/>
    </source>
</evidence>
<name>A0A6P8CPZ8_PUNGR</name>
<dbReference type="GO" id="GO:0004553">
    <property type="term" value="F:hydrolase activity, hydrolyzing O-glycosyl compounds"/>
    <property type="evidence" value="ECO:0007669"/>
    <property type="project" value="InterPro"/>
</dbReference>
<dbReference type="GO" id="GO:0005975">
    <property type="term" value="P:carbohydrate metabolic process"/>
    <property type="evidence" value="ECO:0007669"/>
    <property type="project" value="InterPro"/>
</dbReference>
<dbReference type="AlphaFoldDB" id="A0A6P8CPZ8"/>
<reference evidence="5" key="2">
    <citation type="submission" date="2025-08" db="UniProtKB">
        <authorList>
            <consortium name="RefSeq"/>
        </authorList>
    </citation>
    <scope>IDENTIFICATION</scope>
    <source>
        <tissue evidence="5">Leaf</tissue>
    </source>
</reference>
<keyword evidence="4" id="KW-1185">Reference proteome</keyword>
<evidence type="ECO:0000313" key="4">
    <source>
        <dbReference type="Proteomes" id="UP000515151"/>
    </source>
</evidence>
<protein>
    <submittedName>
        <fullName evidence="5">Beta-galactosidase 1-like</fullName>
    </submittedName>
</protein>
<dbReference type="RefSeq" id="XP_031385785.1">
    <property type="nucleotide sequence ID" value="XM_031529925.1"/>
</dbReference>
<reference evidence="4" key="1">
    <citation type="journal article" date="2020" name="Plant Biotechnol. J.">
        <title>The pomegranate (Punica granatum L.) draft genome dissects genetic divergence between soft- and hard-seeded cultivars.</title>
        <authorList>
            <person name="Luo X."/>
            <person name="Li H."/>
            <person name="Wu Z."/>
            <person name="Yao W."/>
            <person name="Zhao P."/>
            <person name="Cao D."/>
            <person name="Yu H."/>
            <person name="Li K."/>
            <person name="Poudel K."/>
            <person name="Zhao D."/>
            <person name="Zhang F."/>
            <person name="Xia X."/>
            <person name="Chen L."/>
            <person name="Wang Q."/>
            <person name="Jing D."/>
            <person name="Cao S."/>
        </authorList>
    </citation>
    <scope>NUCLEOTIDE SEQUENCE [LARGE SCALE GENOMIC DNA]</scope>
    <source>
        <strain evidence="4">cv. Tunisia</strain>
    </source>
</reference>
<dbReference type="InterPro" id="IPR008979">
    <property type="entry name" value="Galactose-bd-like_sf"/>
</dbReference>
<dbReference type="PANTHER" id="PTHR23421">
    <property type="entry name" value="BETA-GALACTOSIDASE RELATED"/>
    <property type="match status" value="1"/>
</dbReference>
<dbReference type="InterPro" id="IPR001944">
    <property type="entry name" value="Glycoside_Hdrlase_35"/>
</dbReference>
<organism evidence="4 5">
    <name type="scientific">Punica granatum</name>
    <name type="common">Pomegranate</name>
    <dbReference type="NCBI Taxonomy" id="22663"/>
    <lineage>
        <taxon>Eukaryota</taxon>
        <taxon>Viridiplantae</taxon>
        <taxon>Streptophyta</taxon>
        <taxon>Embryophyta</taxon>
        <taxon>Tracheophyta</taxon>
        <taxon>Spermatophyta</taxon>
        <taxon>Magnoliopsida</taxon>
        <taxon>eudicotyledons</taxon>
        <taxon>Gunneridae</taxon>
        <taxon>Pentapetalae</taxon>
        <taxon>rosids</taxon>
        <taxon>malvids</taxon>
        <taxon>Myrtales</taxon>
        <taxon>Lythraceae</taxon>
        <taxon>Punica</taxon>
    </lineage>
</organism>
<proteinExistence type="predicted"/>
<sequence>MPLALDMGSTGKGQIWINGQSIGRYWPAYKASGSCGRCDYAGTYGEKKCLSNCGEASQRWYHVPRSWLNPTGNLLVVFEEWGGDPNGISLVRRDIDSVFVQTFRWHISLSFGLREVSKAFPSLQLCYCQSSFISSRPVKLPEGQ</sequence>
<keyword evidence="2" id="KW-0326">Glycosidase</keyword>
<dbReference type="GeneID" id="116199542"/>
<evidence type="ECO:0000259" key="3">
    <source>
        <dbReference type="Pfam" id="PF21467"/>
    </source>
</evidence>
<dbReference type="Proteomes" id="UP000515151">
    <property type="component" value="Chromosome 3"/>
</dbReference>
<evidence type="ECO:0000256" key="1">
    <source>
        <dbReference type="ARBA" id="ARBA00022801"/>
    </source>
</evidence>
<dbReference type="InterPro" id="IPR048913">
    <property type="entry name" value="BetaGal_gal-bd"/>
</dbReference>
<dbReference type="Gene3D" id="2.60.120.260">
    <property type="entry name" value="Galactose-binding domain-like"/>
    <property type="match status" value="1"/>
</dbReference>
<accession>A0A6P8CPZ8</accession>
<dbReference type="Pfam" id="PF21467">
    <property type="entry name" value="BetaGal_gal-bd"/>
    <property type="match status" value="1"/>
</dbReference>
<evidence type="ECO:0000256" key="2">
    <source>
        <dbReference type="ARBA" id="ARBA00023295"/>
    </source>
</evidence>
<dbReference type="SUPFAM" id="SSF49785">
    <property type="entry name" value="Galactose-binding domain-like"/>
    <property type="match status" value="1"/>
</dbReference>